<dbReference type="Proteomes" id="UP001347796">
    <property type="component" value="Unassembled WGS sequence"/>
</dbReference>
<evidence type="ECO:0000259" key="1">
    <source>
        <dbReference type="Pfam" id="PF10551"/>
    </source>
</evidence>
<comment type="caution">
    <text evidence="2">The sequence shown here is derived from an EMBL/GenBank/DDBJ whole genome shotgun (WGS) entry which is preliminary data.</text>
</comment>
<name>A0AAN8IUK0_PATCE</name>
<feature type="domain" description="MULE transposase" evidence="1">
    <location>
        <begin position="1"/>
        <end position="96"/>
    </location>
</feature>
<proteinExistence type="predicted"/>
<protein>
    <recommendedName>
        <fullName evidence="1">MULE transposase domain-containing protein</fullName>
    </recommendedName>
</protein>
<sequence length="276" mass="31926">MDGTFSSCPALWSQLYVIHARSGNTMYPLVFVLMPDRTQTTYTRLFGLLKDKIQQTFNRPFQPTIVQTDFELAAIRAIQQDFPAADVKGCFFHFTQAIWRKTQDLGLSVPYKEDPEVQRWIRRAAGLPLLPLADVQDTWLAAMAATPNVPRAVEKNDYVVETWVDYGARFPLHLWNHHQTIGPRTNNNLEGFHSRLNKELPHNHPNIYRFVQICQKIETAEKAKFAQICLGERERNGKRVYRKTENRLVRLQERLRAGQQTPLEFLDAVGHLLKLG</sequence>
<organism evidence="2 3">
    <name type="scientific">Patella caerulea</name>
    <name type="common">Rayed Mediterranean limpet</name>
    <dbReference type="NCBI Taxonomy" id="87958"/>
    <lineage>
        <taxon>Eukaryota</taxon>
        <taxon>Metazoa</taxon>
        <taxon>Spiralia</taxon>
        <taxon>Lophotrochozoa</taxon>
        <taxon>Mollusca</taxon>
        <taxon>Gastropoda</taxon>
        <taxon>Patellogastropoda</taxon>
        <taxon>Patelloidea</taxon>
        <taxon>Patellidae</taxon>
        <taxon>Patella</taxon>
    </lineage>
</organism>
<accession>A0AAN8IUK0</accession>
<dbReference type="InterPro" id="IPR018289">
    <property type="entry name" value="MULE_transposase_dom"/>
</dbReference>
<evidence type="ECO:0000313" key="2">
    <source>
        <dbReference type="EMBL" id="KAK6165105.1"/>
    </source>
</evidence>
<evidence type="ECO:0000313" key="3">
    <source>
        <dbReference type="Proteomes" id="UP001347796"/>
    </source>
</evidence>
<dbReference type="EMBL" id="JAZGQO010000028">
    <property type="protein sequence ID" value="KAK6165105.1"/>
    <property type="molecule type" value="Genomic_DNA"/>
</dbReference>
<dbReference type="AlphaFoldDB" id="A0AAN8IUK0"/>
<reference evidence="2 3" key="1">
    <citation type="submission" date="2024-01" db="EMBL/GenBank/DDBJ databases">
        <title>The genome of the rayed Mediterranean limpet Patella caerulea (Linnaeus, 1758).</title>
        <authorList>
            <person name="Anh-Thu Weber A."/>
            <person name="Halstead-Nussloch G."/>
        </authorList>
    </citation>
    <scope>NUCLEOTIDE SEQUENCE [LARGE SCALE GENOMIC DNA]</scope>
    <source>
        <strain evidence="2">AATW-2023a</strain>
        <tissue evidence="2">Whole specimen</tissue>
    </source>
</reference>
<dbReference type="Pfam" id="PF10551">
    <property type="entry name" value="MULE"/>
    <property type="match status" value="1"/>
</dbReference>
<gene>
    <name evidence="2" type="ORF">SNE40_023664</name>
</gene>
<keyword evidence="3" id="KW-1185">Reference proteome</keyword>